<evidence type="ECO:0000313" key="1">
    <source>
        <dbReference type="EMBL" id="KEJ82654.1"/>
    </source>
</evidence>
<accession>A0A073HYZ0</accession>
<dbReference type="EMBL" id="ARYC01008336">
    <property type="protein sequence ID" value="KEJ82654.1"/>
    <property type="molecule type" value="Genomic_DNA"/>
</dbReference>
<dbReference type="AlphaFoldDB" id="A0A073HYZ0"/>
<gene>
    <name evidence="1" type="ORF">OXYTRIMIC_655</name>
</gene>
<dbReference type="Proteomes" id="UP000053232">
    <property type="component" value="Unassembled WGS sequence"/>
</dbReference>
<protein>
    <submittedName>
        <fullName evidence="1">Uncharacterized protein</fullName>
    </submittedName>
</protein>
<proteinExistence type="predicted"/>
<evidence type="ECO:0000313" key="2">
    <source>
        <dbReference type="Proteomes" id="UP000053232"/>
    </source>
</evidence>
<reference evidence="2" key="1">
    <citation type="journal article" date="2014" name="Cell">
        <title>The Architecture of a Scrambled Genome Reveals Massive Levels of Genomic Rearrangement during Development.</title>
        <authorList>
            <person name="Chen X."/>
            <person name="Bracht J.R."/>
            <person name="Goldman A.D."/>
            <person name="Dolzhenko E."/>
            <person name="Clay D.M."/>
            <person name="Swart E.C."/>
            <person name="Perlman D.H."/>
            <person name="Doak T.G."/>
            <person name="Stuart A."/>
            <person name="Amemiya C.T."/>
            <person name="Sebra R.P."/>
            <person name="Landweber L.F."/>
        </authorList>
    </citation>
    <scope>NUCLEOTIDE SEQUENCE [LARGE SCALE GENOMIC DNA]</scope>
    <source>
        <strain evidence="2">JRB310</strain>
    </source>
</reference>
<name>A0A073HYZ0_9SPIT</name>
<comment type="caution">
    <text evidence="1">The sequence shown here is derived from an EMBL/GenBank/DDBJ whole genome shotgun (WGS) entry which is preliminary data.</text>
</comment>
<sequence length="119" mass="14045">MDTMMAISQGRTVVNYGMSHYCNVHQVIVDANHMRNCYLMNEAGDPTRFNKLLNEQRLVDLDNRTQVEVIANMLWIDDRVRGLERNGHYQRIKKTFRVTYVKKQKEIKINENTKSNLTI</sequence>
<organism evidence="1 2">
    <name type="scientific">Oxytricha trifallax</name>
    <dbReference type="NCBI Taxonomy" id="1172189"/>
    <lineage>
        <taxon>Eukaryota</taxon>
        <taxon>Sar</taxon>
        <taxon>Alveolata</taxon>
        <taxon>Ciliophora</taxon>
        <taxon>Intramacronucleata</taxon>
        <taxon>Spirotrichea</taxon>
        <taxon>Stichotrichia</taxon>
        <taxon>Sporadotrichida</taxon>
        <taxon>Oxytrichidae</taxon>
        <taxon>Oxytrichinae</taxon>
        <taxon>Oxytricha</taxon>
    </lineage>
</organism>
<keyword evidence="2" id="KW-1185">Reference proteome</keyword>